<evidence type="ECO:0000256" key="7">
    <source>
        <dbReference type="ARBA" id="ARBA00022840"/>
    </source>
</evidence>
<dbReference type="PIRSF" id="PIRSF019736">
    <property type="entry name" value="dTMP_TKRP1"/>
    <property type="match status" value="1"/>
</dbReference>
<dbReference type="GeneID" id="107125572"/>
<dbReference type="GO" id="GO:0016301">
    <property type="term" value="F:kinase activity"/>
    <property type="evidence" value="ECO:0007669"/>
    <property type="project" value="UniProtKB-KW"/>
</dbReference>
<comment type="similarity">
    <text evidence="1">Belongs to the thymidylate kinase family.</text>
</comment>
<dbReference type="InterPro" id="IPR027417">
    <property type="entry name" value="P-loop_NTPase"/>
</dbReference>
<keyword evidence="7" id="KW-0067">ATP-binding</keyword>
<reference evidence="11" key="1">
    <citation type="submission" date="2025-08" db="UniProtKB">
        <authorList>
            <consortium name="RefSeq"/>
        </authorList>
    </citation>
    <scope>IDENTIFICATION</scope>
</reference>
<evidence type="ECO:0000256" key="5">
    <source>
        <dbReference type="ARBA" id="ARBA00022741"/>
    </source>
</evidence>
<organism evidence="10 11">
    <name type="scientific">Gekko japonicus</name>
    <name type="common">Schlegel's Japanese gecko</name>
    <dbReference type="NCBI Taxonomy" id="146911"/>
    <lineage>
        <taxon>Eukaryota</taxon>
        <taxon>Metazoa</taxon>
        <taxon>Chordata</taxon>
        <taxon>Craniata</taxon>
        <taxon>Vertebrata</taxon>
        <taxon>Euteleostomi</taxon>
        <taxon>Lepidosauria</taxon>
        <taxon>Squamata</taxon>
        <taxon>Bifurcata</taxon>
        <taxon>Gekkota</taxon>
        <taxon>Gekkonidae</taxon>
        <taxon>Gekkoninae</taxon>
        <taxon>Gekko</taxon>
    </lineage>
</organism>
<keyword evidence="4" id="KW-0545">Nucleotide biosynthesis</keyword>
<keyword evidence="5" id="KW-0547">Nucleotide-binding</keyword>
<evidence type="ECO:0000256" key="4">
    <source>
        <dbReference type="ARBA" id="ARBA00022727"/>
    </source>
</evidence>
<protein>
    <recommendedName>
        <fullName evidence="2">dTMP kinase</fullName>
        <ecNumber evidence="2">2.7.4.9</ecNumber>
    </recommendedName>
</protein>
<dbReference type="SUPFAM" id="SSF52540">
    <property type="entry name" value="P-loop containing nucleoside triphosphate hydrolases"/>
    <property type="match status" value="1"/>
</dbReference>
<proteinExistence type="inferred from homology"/>
<gene>
    <name evidence="11" type="primary">CMPK2</name>
</gene>
<keyword evidence="6 11" id="KW-0418">Kinase</keyword>
<evidence type="ECO:0000313" key="11">
    <source>
        <dbReference type="RefSeq" id="XP_015284484.1"/>
    </source>
</evidence>
<evidence type="ECO:0000256" key="1">
    <source>
        <dbReference type="ARBA" id="ARBA00009776"/>
    </source>
</evidence>
<dbReference type="PANTHER" id="PTHR10344">
    <property type="entry name" value="THYMIDYLATE KINASE"/>
    <property type="match status" value="1"/>
</dbReference>
<dbReference type="InterPro" id="IPR039430">
    <property type="entry name" value="Thymidylate_kin-like_dom"/>
</dbReference>
<dbReference type="RefSeq" id="XP_015284484.1">
    <property type="nucleotide sequence ID" value="XM_015428998.1"/>
</dbReference>
<dbReference type="EC" id="2.7.4.9" evidence="2"/>
<evidence type="ECO:0000259" key="9">
    <source>
        <dbReference type="Pfam" id="PF02223"/>
    </source>
</evidence>
<sequence length="448" mass="49806">MLPRVALSPPQLLRSMALSPSRHAAPVLTERCFVAELAGSELVYFTCWSGSGPPAPGGSVRPRGFLPRPGRCYSFCIDAAQSLRERVRAARLHKQLQQKLSQAPFGAGCQVLPLLSYCPTDAAAAPEKGFLVQVAQAAPETERSLEELLRLHLPAPAHLCVYQEAEDGQLWRALWRLKGAAEGKERLGRARVVTAPRPDRHPAASHLLDGAVFCSREAARRVLEECMALIPEAKAVLDLVDKCPDLPKKGDFPVIVIEGLDATGKTTVTQSLKDSLNAILLRSPPSCVSQWRKTFDDEPTLIRRAFYALTNYIVASEIAKESTKSPVIIDRYFHSTAAYAIATEISGKVSDLPPLHHPVYCWPKDLLKPDLVILLTVSPEERIRRLQGRGAEKTREEAELEVNSFFRQKVEESYRRMENPSCQLVDASRSREEVFENVLHQIKKHFPS</sequence>
<dbReference type="InterPro" id="IPR018094">
    <property type="entry name" value="Thymidylate_kinase"/>
</dbReference>
<dbReference type="CDD" id="cd01672">
    <property type="entry name" value="TMPK"/>
    <property type="match status" value="1"/>
</dbReference>
<dbReference type="PANTHER" id="PTHR10344:SF4">
    <property type="entry name" value="UMP-CMP KINASE 2, MITOCHONDRIAL"/>
    <property type="match status" value="1"/>
</dbReference>
<evidence type="ECO:0000256" key="2">
    <source>
        <dbReference type="ARBA" id="ARBA00012980"/>
    </source>
</evidence>
<comment type="catalytic activity">
    <reaction evidence="8">
        <text>dTMP + ATP = dTDP + ADP</text>
        <dbReference type="Rhea" id="RHEA:13517"/>
        <dbReference type="ChEBI" id="CHEBI:30616"/>
        <dbReference type="ChEBI" id="CHEBI:58369"/>
        <dbReference type="ChEBI" id="CHEBI:63528"/>
        <dbReference type="ChEBI" id="CHEBI:456216"/>
        <dbReference type="EC" id="2.7.4.9"/>
    </reaction>
</comment>
<dbReference type="Pfam" id="PF02223">
    <property type="entry name" value="Thymidylate_kin"/>
    <property type="match status" value="1"/>
</dbReference>
<evidence type="ECO:0000313" key="10">
    <source>
        <dbReference type="Proteomes" id="UP000694871"/>
    </source>
</evidence>
<dbReference type="Proteomes" id="UP000694871">
    <property type="component" value="Unplaced"/>
</dbReference>
<keyword evidence="10" id="KW-1185">Reference proteome</keyword>
<feature type="domain" description="Thymidylate kinase-like" evidence="9">
    <location>
        <begin position="257"/>
        <end position="437"/>
    </location>
</feature>
<accession>A0ABM1LEU7</accession>
<keyword evidence="3" id="KW-0808">Transferase</keyword>
<evidence type="ECO:0000256" key="6">
    <source>
        <dbReference type="ARBA" id="ARBA00022777"/>
    </source>
</evidence>
<evidence type="ECO:0000256" key="3">
    <source>
        <dbReference type="ARBA" id="ARBA00022679"/>
    </source>
</evidence>
<dbReference type="InterPro" id="IPR014505">
    <property type="entry name" value="UMP-CMP_kinase_2"/>
</dbReference>
<dbReference type="Gene3D" id="3.40.50.300">
    <property type="entry name" value="P-loop containing nucleotide triphosphate hydrolases"/>
    <property type="match status" value="1"/>
</dbReference>
<name>A0ABM1LEU7_GEKJA</name>
<dbReference type="HAMAP" id="MF_00165">
    <property type="entry name" value="Thymidylate_kinase"/>
    <property type="match status" value="1"/>
</dbReference>
<evidence type="ECO:0000256" key="8">
    <source>
        <dbReference type="ARBA" id="ARBA00048743"/>
    </source>
</evidence>